<organism evidence="2 3">
    <name type="scientific">Thalassiosira oceanica</name>
    <name type="common">Marine diatom</name>
    <dbReference type="NCBI Taxonomy" id="159749"/>
    <lineage>
        <taxon>Eukaryota</taxon>
        <taxon>Sar</taxon>
        <taxon>Stramenopiles</taxon>
        <taxon>Ochrophyta</taxon>
        <taxon>Bacillariophyta</taxon>
        <taxon>Coscinodiscophyceae</taxon>
        <taxon>Thalassiosirophycidae</taxon>
        <taxon>Thalassiosirales</taxon>
        <taxon>Thalassiosiraceae</taxon>
        <taxon>Thalassiosira</taxon>
    </lineage>
</organism>
<dbReference type="Proteomes" id="UP000266841">
    <property type="component" value="Unassembled WGS sequence"/>
</dbReference>
<dbReference type="AlphaFoldDB" id="K0RUP2"/>
<protein>
    <submittedName>
        <fullName evidence="2">Uncharacterized protein</fullName>
    </submittedName>
</protein>
<proteinExistence type="predicted"/>
<dbReference type="EMBL" id="AGNL01030869">
    <property type="protein sequence ID" value="EJK56670.1"/>
    <property type="molecule type" value="Genomic_DNA"/>
</dbReference>
<gene>
    <name evidence="2" type="ORF">THAOC_23400</name>
</gene>
<comment type="caution">
    <text evidence="2">The sequence shown here is derived from an EMBL/GenBank/DDBJ whole genome shotgun (WGS) entry which is preliminary data.</text>
</comment>
<feature type="non-terminal residue" evidence="2">
    <location>
        <position position="238"/>
    </location>
</feature>
<evidence type="ECO:0000313" key="2">
    <source>
        <dbReference type="EMBL" id="EJK56670.1"/>
    </source>
</evidence>
<sequence>MDVSSQESFSSSVEYDAQVVVRLGQIELVHVHVRRVEAREVVPRLPAHLGRVAHRPEQSAQGRRPLDPGPHEAVYEYREEVVGPERPPLGGDGRAVEERRLGEGRALLRVERGYLLGGVDDGAELDAGEGAPPHALPEDVRHGLPVRPGPVLLGYPEVALGLVRECLHLLKVNGDVSRLDTSIWPTEAGRKSRSRSAPGRRPEKGHPESNARRRRPGPRSPGAGRWRSSRPDTPAAPA</sequence>
<accession>K0RUP2</accession>
<name>K0RUP2_THAOC</name>
<evidence type="ECO:0000256" key="1">
    <source>
        <dbReference type="SAM" id="MobiDB-lite"/>
    </source>
</evidence>
<feature type="region of interest" description="Disordered" evidence="1">
    <location>
        <begin position="187"/>
        <end position="238"/>
    </location>
</feature>
<evidence type="ECO:0000313" key="3">
    <source>
        <dbReference type="Proteomes" id="UP000266841"/>
    </source>
</evidence>
<reference evidence="2 3" key="1">
    <citation type="journal article" date="2012" name="Genome Biol.">
        <title>Genome and low-iron response of an oceanic diatom adapted to chronic iron limitation.</title>
        <authorList>
            <person name="Lommer M."/>
            <person name="Specht M."/>
            <person name="Roy A.S."/>
            <person name="Kraemer L."/>
            <person name="Andreson R."/>
            <person name="Gutowska M.A."/>
            <person name="Wolf J."/>
            <person name="Bergner S.V."/>
            <person name="Schilhabel M.B."/>
            <person name="Klostermeier U.C."/>
            <person name="Beiko R.G."/>
            <person name="Rosenstiel P."/>
            <person name="Hippler M."/>
            <person name="Laroche J."/>
        </authorList>
    </citation>
    <scope>NUCLEOTIDE SEQUENCE [LARGE SCALE GENOMIC DNA]</scope>
    <source>
        <strain evidence="2 3">CCMP1005</strain>
    </source>
</reference>
<feature type="compositionally biased region" description="Basic and acidic residues" evidence="1">
    <location>
        <begin position="200"/>
        <end position="211"/>
    </location>
</feature>
<keyword evidence="3" id="KW-1185">Reference proteome</keyword>